<comment type="caution">
    <text evidence="2">The sequence shown here is derived from an EMBL/GenBank/DDBJ whole genome shotgun (WGS) entry which is preliminary data.</text>
</comment>
<proteinExistence type="predicted"/>
<feature type="compositionally biased region" description="Basic and acidic residues" evidence="1">
    <location>
        <begin position="1"/>
        <end position="20"/>
    </location>
</feature>
<accession>T2T3K0</accession>
<dbReference type="PATRIC" id="fig|1337391.3.peg.337"/>
<name>T2T3K0_HELPX</name>
<evidence type="ECO:0000313" key="2">
    <source>
        <dbReference type="EMBL" id="EQD99188.1"/>
    </source>
</evidence>
<dbReference type="AlphaFoldDB" id="T2T3K0"/>
<sequence>MGIGKKKDQNPPQKKESLKREFKKTKRVQKKESFKKETP</sequence>
<feature type="compositionally biased region" description="Basic and acidic residues" evidence="1">
    <location>
        <begin position="30"/>
        <end position="39"/>
    </location>
</feature>
<feature type="region of interest" description="Disordered" evidence="1">
    <location>
        <begin position="1"/>
        <end position="39"/>
    </location>
</feature>
<reference evidence="2 3" key="1">
    <citation type="journal article" date="2013" name="Genome Announc.">
        <title>Draft Genome Sequences of Helicobacter pylori Strains Isolated from Regions of Low and High Gastric Cancer Risk in Colombia.</title>
        <authorList>
            <person name="Sheh A."/>
            <person name="Piazuelo M.B."/>
            <person name="Wilson K.T."/>
            <person name="Correa P."/>
            <person name="Fox J.G."/>
        </authorList>
    </citation>
    <scope>NUCLEOTIDE SEQUENCE [LARGE SCALE GENOMIC DNA]</scope>
    <source>
        <strain evidence="2 3">PZ5024</strain>
    </source>
</reference>
<dbReference type="Proteomes" id="UP000015645">
    <property type="component" value="Unassembled WGS sequence"/>
</dbReference>
<gene>
    <name evidence="2" type="ORF">L931_09265</name>
</gene>
<organism evidence="2 3">
    <name type="scientific">Helicobacter pylori PZ5024</name>
    <dbReference type="NCBI Taxonomy" id="1337391"/>
    <lineage>
        <taxon>Bacteria</taxon>
        <taxon>Pseudomonadati</taxon>
        <taxon>Campylobacterota</taxon>
        <taxon>Epsilonproteobacteria</taxon>
        <taxon>Campylobacterales</taxon>
        <taxon>Helicobacteraceae</taxon>
        <taxon>Helicobacter</taxon>
    </lineage>
</organism>
<evidence type="ECO:0000256" key="1">
    <source>
        <dbReference type="SAM" id="MobiDB-lite"/>
    </source>
</evidence>
<protein>
    <submittedName>
        <fullName evidence="2">Uncharacterized protein</fullName>
    </submittedName>
</protein>
<evidence type="ECO:0000313" key="3">
    <source>
        <dbReference type="Proteomes" id="UP000015645"/>
    </source>
</evidence>
<dbReference type="EMBL" id="ASYS01000058">
    <property type="protein sequence ID" value="EQD99188.1"/>
    <property type="molecule type" value="Genomic_DNA"/>
</dbReference>